<evidence type="ECO:0000313" key="3">
    <source>
        <dbReference type="Proteomes" id="UP000215148"/>
    </source>
</evidence>
<evidence type="ECO:0000313" key="2">
    <source>
        <dbReference type="EMBL" id="ASU21878.1"/>
    </source>
</evidence>
<dbReference type="InterPro" id="IPR001932">
    <property type="entry name" value="PPM-type_phosphatase-like_dom"/>
</dbReference>
<dbReference type="PROSITE" id="PS51746">
    <property type="entry name" value="PPM_2"/>
    <property type="match status" value="1"/>
</dbReference>
<dbReference type="KEGG" id="vqi:CCZ37_04405"/>
<dbReference type="RefSeq" id="WP_094499846.1">
    <property type="nucleotide sequence ID" value="NZ_CAWNHI010000001.1"/>
</dbReference>
<keyword evidence="3" id="KW-1185">Reference proteome</keyword>
<feature type="domain" description="PPM-type phosphatase" evidence="1">
    <location>
        <begin position="4"/>
        <end position="223"/>
    </location>
</feature>
<gene>
    <name evidence="2" type="ORF">CCZ37_04405</name>
</gene>
<dbReference type="Proteomes" id="UP000215148">
    <property type="component" value="Chromosome 1"/>
</dbReference>
<sequence>MTPSILACEAGGFEQVNADYADYWPAQGGHFYVVCDGIDHNENTVAAVSEFCELLKDEFSASIIGDEITLENAIINAVRSLEHRRASFAFCMTAALKLQDRLVVAHCGDCRLGFLTPEGVDWQTKDDVPHHQLYHRGVLDSEMYLKARHLVSCKIKPAFRRESLKVFSLDNSAPQCMLLCSDGFWSYVEVDLEETPVLNVEIIDKMLPELTSSASDNFSVILV</sequence>
<organism evidence="2 3">
    <name type="scientific">Vibrio qinghaiensis</name>
    <dbReference type="NCBI Taxonomy" id="2025808"/>
    <lineage>
        <taxon>Bacteria</taxon>
        <taxon>Pseudomonadati</taxon>
        <taxon>Pseudomonadota</taxon>
        <taxon>Gammaproteobacteria</taxon>
        <taxon>Vibrionales</taxon>
        <taxon>Vibrionaceae</taxon>
        <taxon>Vibrio</taxon>
    </lineage>
</organism>
<accession>A0A223MWD9</accession>
<name>A0A223MWD9_9VIBR</name>
<protein>
    <recommendedName>
        <fullName evidence="1">PPM-type phosphatase domain-containing protein</fullName>
    </recommendedName>
</protein>
<dbReference type="InterPro" id="IPR036457">
    <property type="entry name" value="PPM-type-like_dom_sf"/>
</dbReference>
<proteinExistence type="predicted"/>
<dbReference type="Gene3D" id="3.60.40.10">
    <property type="entry name" value="PPM-type phosphatase domain"/>
    <property type="match status" value="1"/>
</dbReference>
<dbReference type="EMBL" id="CP022741">
    <property type="protein sequence ID" value="ASU21878.1"/>
    <property type="molecule type" value="Genomic_DNA"/>
</dbReference>
<dbReference type="SUPFAM" id="SSF81606">
    <property type="entry name" value="PP2C-like"/>
    <property type="match status" value="1"/>
</dbReference>
<dbReference type="SMART" id="SM00332">
    <property type="entry name" value="PP2Cc"/>
    <property type="match status" value="1"/>
</dbReference>
<evidence type="ECO:0000259" key="1">
    <source>
        <dbReference type="PROSITE" id="PS51746"/>
    </source>
</evidence>
<dbReference type="AlphaFoldDB" id="A0A223MWD9"/>
<reference evidence="2 3" key="1">
    <citation type="submission" date="2017-08" db="EMBL/GenBank/DDBJ databases">
        <title>The Vibrio qinghaiensis sp.-Q67 is a luminous bacteria isolated firstly from Qinghai lake, Qinghai province, China, which has been proved to be very sensitive to detect environmental and food pollutants. Therefore, complete genome analysis of V. qinghaiensis sp.-Q67 highlights the potential application of this strain on detection of hazards in the contaminated environments.</title>
        <authorList>
            <person name="Gong L."/>
        </authorList>
    </citation>
    <scope>NUCLEOTIDE SEQUENCE [LARGE SCALE GENOMIC DNA]</scope>
    <source>
        <strain evidence="2 3">Q67</strain>
    </source>
</reference>